<dbReference type="GO" id="GO:0009236">
    <property type="term" value="P:cobalamin biosynthetic process"/>
    <property type="evidence" value="ECO:0007669"/>
    <property type="project" value="InterPro"/>
</dbReference>
<name>A0A1A9F4Z6_9GAMM</name>
<proteinExistence type="predicted"/>
<organism evidence="2 3">
    <name type="scientific">Marinobacterium aestuarii</name>
    <dbReference type="NCBI Taxonomy" id="1821621"/>
    <lineage>
        <taxon>Bacteria</taxon>
        <taxon>Pseudomonadati</taxon>
        <taxon>Pseudomonadota</taxon>
        <taxon>Gammaproteobacteria</taxon>
        <taxon>Oceanospirillales</taxon>
        <taxon>Oceanospirillaceae</taxon>
        <taxon>Marinobacterium</taxon>
    </lineage>
</organism>
<dbReference type="InterPro" id="IPR051928">
    <property type="entry name" value="NorD/CobT"/>
</dbReference>
<dbReference type="PANTHER" id="PTHR41248:SF1">
    <property type="entry name" value="NORD PROTEIN"/>
    <property type="match status" value="1"/>
</dbReference>
<evidence type="ECO:0000313" key="3">
    <source>
        <dbReference type="Proteomes" id="UP000078070"/>
    </source>
</evidence>
<dbReference type="KEGG" id="mars:A8C75_20835"/>
<dbReference type="STRING" id="1821621.A8C75_20835"/>
<sequence length="563" mass="63736">MEELSGAAMRAETGIRNLRFRGRRLEIDGRAYPVRVPHLLTDLERDDFRSFRGAADGIALRLRHNDRRLHDKLKPAAPIARLIFEMLEQLRVESLVEDHHPGVRANLTHRFSAWSAQFHASGQTENHIGLMLYTLTQMSWALLSGNPVSEESEMLIEMPRVSLGRQIGAHFGLLRRTRHDQQAFAEHALAIAAVIQDMIDELNQEMALNEERDASEISENSHQNFSLLLELEGDDGELGGQSVAASEREHAGDGDSYRVFTTQYDRVLPAAKLVRAEQLTDLREKLDTRIRAQGLNVPRLARKLARILSAPERDGWEFGLEEGRLDARRLSRLVTSPGYRQLFRQERHQPHSNCLVSFLIDNSGSMKAHIESIAMLVDVFSRALEQAGASTEVLGFTTGHWNGGRPMKQWLGRGKPANPGRLNELNHIVYKDADTPWRRARASMAALLKPDLFREGVDGEALLWTLGRMQARREERRIIIVISDGCPMDSATLHSNSDDLLDVHLRQVVSQIEARGDMELYALGVGLDLSPYYRHNLALDMEHQLDNAVFEEVLQLLARGRRR</sequence>
<reference evidence="3" key="1">
    <citation type="submission" date="2016-05" db="EMBL/GenBank/DDBJ databases">
        <authorList>
            <person name="Baek K."/>
            <person name="Yang S.-J."/>
        </authorList>
    </citation>
    <scope>NUCLEOTIDE SEQUENCE [LARGE SCALE GENOMIC DNA]</scope>
    <source>
        <strain evidence="3">ST58-10</strain>
    </source>
</reference>
<evidence type="ECO:0000313" key="2">
    <source>
        <dbReference type="EMBL" id="ANG65384.1"/>
    </source>
</evidence>
<dbReference type="InterPro" id="IPR025861">
    <property type="entry name" value="CobT_VWA_dom"/>
</dbReference>
<dbReference type="SUPFAM" id="SSF53300">
    <property type="entry name" value="vWA-like"/>
    <property type="match status" value="1"/>
</dbReference>
<dbReference type="Pfam" id="PF06213">
    <property type="entry name" value="CobT"/>
    <property type="match status" value="1"/>
</dbReference>
<protein>
    <submittedName>
        <fullName evidence="2">Cobalamin biosynthesis protein CobT</fullName>
    </submittedName>
</protein>
<reference evidence="2 3" key="2">
    <citation type="journal article" date="2018" name="Int. J. Syst. Evol. Microbiol.">
        <title>Marinobacterium aestuarii sp. nov., a benzene-degrading marine bacterium isolated from estuary sediment.</title>
        <authorList>
            <person name="Bae S.S."/>
            <person name="Jung J."/>
            <person name="Chung D."/>
            <person name="Baek K."/>
        </authorList>
    </citation>
    <scope>NUCLEOTIDE SEQUENCE [LARGE SCALE GENOMIC DNA]</scope>
    <source>
        <strain evidence="2 3">ST58-10</strain>
    </source>
</reference>
<dbReference type="InterPro" id="IPR006538">
    <property type="entry name" value="CobT"/>
</dbReference>
<evidence type="ECO:0000259" key="1">
    <source>
        <dbReference type="Pfam" id="PF11775"/>
    </source>
</evidence>
<dbReference type="Gene3D" id="3.40.50.410">
    <property type="entry name" value="von Willebrand factor, type A domain"/>
    <property type="match status" value="1"/>
</dbReference>
<dbReference type="EMBL" id="CP015839">
    <property type="protein sequence ID" value="ANG65384.1"/>
    <property type="molecule type" value="Genomic_DNA"/>
</dbReference>
<dbReference type="AlphaFoldDB" id="A0A1A9F4Z6"/>
<dbReference type="Proteomes" id="UP000078070">
    <property type="component" value="Chromosome"/>
</dbReference>
<feature type="domain" description="Cobalamin biosynthesis protein CobT VWA" evidence="1">
    <location>
        <begin position="343"/>
        <end position="557"/>
    </location>
</feature>
<dbReference type="PANTHER" id="PTHR41248">
    <property type="entry name" value="NORD PROTEIN"/>
    <property type="match status" value="1"/>
</dbReference>
<gene>
    <name evidence="2" type="ORF">A8C75_20835</name>
</gene>
<dbReference type="InterPro" id="IPR036465">
    <property type="entry name" value="vWFA_dom_sf"/>
</dbReference>
<keyword evidence="3" id="KW-1185">Reference proteome</keyword>
<dbReference type="PIRSF" id="PIRSF031715">
    <property type="entry name" value="Cob_chel_CobT"/>
    <property type="match status" value="1"/>
</dbReference>
<dbReference type="Pfam" id="PF11775">
    <property type="entry name" value="CobT_C"/>
    <property type="match status" value="1"/>
</dbReference>
<accession>A0A1A9F4Z6</accession>